<dbReference type="AlphaFoldDB" id="A0AAE3G7N4"/>
<feature type="transmembrane region" description="Helical" evidence="1">
    <location>
        <begin position="21"/>
        <end position="42"/>
    </location>
</feature>
<dbReference type="Proteomes" id="UP001205843">
    <property type="component" value="Unassembled WGS sequence"/>
</dbReference>
<keyword evidence="1" id="KW-0812">Transmembrane</keyword>
<comment type="caution">
    <text evidence="3">The sequence shown here is derived from an EMBL/GenBank/DDBJ whole genome shotgun (WGS) entry which is preliminary data.</text>
</comment>
<feature type="domain" description="DUF2231" evidence="2">
    <location>
        <begin position="15"/>
        <end position="148"/>
    </location>
</feature>
<dbReference type="RefSeq" id="WP_253485572.1">
    <property type="nucleotide sequence ID" value="NZ_JALJXV010000016.1"/>
</dbReference>
<keyword evidence="1" id="KW-1133">Transmembrane helix</keyword>
<dbReference type="EMBL" id="JALJXV010000016">
    <property type="protein sequence ID" value="MCP1677199.1"/>
    <property type="molecule type" value="Genomic_DNA"/>
</dbReference>
<sequence>MMNQAPIISRMSIRGHPLHPVLIHFPVAALLMLVGTDVAYFFTGDFFWARAGLWLAGVGALGGWVSGLAGLVDLVTVARIRRLVTAWSHAVIAVMLLSLASFNWLIRVGDPAAFILPWGAYISLLTAGLVAIAGFLGGQLVYEYAVGVGVDDAPEKQAQGKV</sequence>
<proteinExistence type="predicted"/>
<feature type="transmembrane region" description="Helical" evidence="1">
    <location>
        <begin position="54"/>
        <end position="75"/>
    </location>
</feature>
<evidence type="ECO:0000256" key="1">
    <source>
        <dbReference type="SAM" id="Phobius"/>
    </source>
</evidence>
<keyword evidence="1" id="KW-0472">Membrane</keyword>
<evidence type="ECO:0000313" key="3">
    <source>
        <dbReference type="EMBL" id="MCP1677199.1"/>
    </source>
</evidence>
<dbReference type="InterPro" id="IPR019251">
    <property type="entry name" value="DUF2231_TM"/>
</dbReference>
<reference evidence="3" key="1">
    <citation type="submission" date="2022-03" db="EMBL/GenBank/DDBJ databases">
        <title>Genomic Encyclopedia of Type Strains, Phase III (KMG-III): the genomes of soil and plant-associated and newly described type strains.</title>
        <authorList>
            <person name="Whitman W."/>
        </authorList>
    </citation>
    <scope>NUCLEOTIDE SEQUENCE</scope>
    <source>
        <strain evidence="3">ANL 6-2</strain>
    </source>
</reference>
<evidence type="ECO:0000259" key="2">
    <source>
        <dbReference type="Pfam" id="PF09990"/>
    </source>
</evidence>
<keyword evidence="4" id="KW-1185">Reference proteome</keyword>
<protein>
    <submittedName>
        <fullName evidence="3">Membrane protein</fullName>
    </submittedName>
</protein>
<accession>A0AAE3G7N4</accession>
<feature type="transmembrane region" description="Helical" evidence="1">
    <location>
        <begin position="118"/>
        <end position="136"/>
    </location>
</feature>
<name>A0AAE3G7N4_9GAMM</name>
<dbReference type="Pfam" id="PF09990">
    <property type="entry name" value="DUF2231"/>
    <property type="match status" value="1"/>
</dbReference>
<gene>
    <name evidence="3" type="ORF">J2T57_004376</name>
</gene>
<evidence type="ECO:0000313" key="4">
    <source>
        <dbReference type="Proteomes" id="UP001205843"/>
    </source>
</evidence>
<feature type="transmembrane region" description="Helical" evidence="1">
    <location>
        <begin position="87"/>
        <end position="106"/>
    </location>
</feature>
<organism evidence="3 4">
    <name type="scientific">Natronocella acetinitrilica</name>
    <dbReference type="NCBI Taxonomy" id="414046"/>
    <lineage>
        <taxon>Bacteria</taxon>
        <taxon>Pseudomonadati</taxon>
        <taxon>Pseudomonadota</taxon>
        <taxon>Gammaproteobacteria</taxon>
        <taxon>Chromatiales</taxon>
        <taxon>Ectothiorhodospiraceae</taxon>
        <taxon>Natronocella</taxon>
    </lineage>
</organism>